<sequence length="178" mass="19869">MIGLTRHRPHREPAIRSHELTLGRSFGVAFDHGEDFFTTLAGFCQQHHVRHAYIPGFIAGFSEVRIVGTCDKPDDPDAPIWSGVHLTNVEALGSGTLAYDEANDQVHPHIHVSVGLKTHSATAYTSHLLQAQVQFLTEMLIIEVTSPELLRHRNTDLYNVPQLHFGRHKTSPTPSKEN</sequence>
<name>A0ABW1P8Y8_9PSEU</name>
<comment type="caution">
    <text evidence="2">The sequence shown here is derived from an EMBL/GenBank/DDBJ whole genome shotgun (WGS) entry which is preliminary data.</text>
</comment>
<keyword evidence="3" id="KW-1185">Reference proteome</keyword>
<feature type="domain" description="PPC" evidence="1">
    <location>
        <begin position="20"/>
        <end position="166"/>
    </location>
</feature>
<accession>A0ABW1P8Y8</accession>
<evidence type="ECO:0000313" key="2">
    <source>
        <dbReference type="EMBL" id="MFC6091565.1"/>
    </source>
</evidence>
<dbReference type="EMBL" id="JBHSQO010000019">
    <property type="protein sequence ID" value="MFC6091565.1"/>
    <property type="molecule type" value="Genomic_DNA"/>
</dbReference>
<protein>
    <submittedName>
        <fullName evidence="2">PPC domain-containing DNA-binding protein</fullName>
    </submittedName>
</protein>
<dbReference type="SUPFAM" id="SSF117856">
    <property type="entry name" value="AF0104/ALDC/Ptd012-like"/>
    <property type="match status" value="1"/>
</dbReference>
<evidence type="ECO:0000259" key="1">
    <source>
        <dbReference type="PROSITE" id="PS51742"/>
    </source>
</evidence>
<dbReference type="InterPro" id="IPR005175">
    <property type="entry name" value="PPC_dom"/>
</dbReference>
<dbReference type="PROSITE" id="PS51742">
    <property type="entry name" value="PPC"/>
    <property type="match status" value="1"/>
</dbReference>
<proteinExistence type="predicted"/>
<dbReference type="Gene3D" id="3.30.1330.80">
    <property type="entry name" value="Hypothetical protein, similar to alpha- acetolactate decarboxylase, domain 2"/>
    <property type="match status" value="1"/>
</dbReference>
<dbReference type="GO" id="GO:0003677">
    <property type="term" value="F:DNA binding"/>
    <property type="evidence" value="ECO:0007669"/>
    <property type="project" value="UniProtKB-KW"/>
</dbReference>
<evidence type="ECO:0000313" key="3">
    <source>
        <dbReference type="Proteomes" id="UP001596220"/>
    </source>
</evidence>
<organism evidence="2 3">
    <name type="scientific">Saccharothrix lopnurensis</name>
    <dbReference type="NCBI Taxonomy" id="1670621"/>
    <lineage>
        <taxon>Bacteria</taxon>
        <taxon>Bacillati</taxon>
        <taxon>Actinomycetota</taxon>
        <taxon>Actinomycetes</taxon>
        <taxon>Pseudonocardiales</taxon>
        <taxon>Pseudonocardiaceae</taxon>
        <taxon>Saccharothrix</taxon>
    </lineage>
</organism>
<dbReference type="Pfam" id="PF03479">
    <property type="entry name" value="PCC"/>
    <property type="match status" value="1"/>
</dbReference>
<gene>
    <name evidence="2" type="ORF">ACFP3R_20025</name>
</gene>
<reference evidence="3" key="1">
    <citation type="journal article" date="2019" name="Int. J. Syst. Evol. Microbiol.">
        <title>The Global Catalogue of Microorganisms (GCM) 10K type strain sequencing project: providing services to taxonomists for standard genome sequencing and annotation.</title>
        <authorList>
            <consortium name="The Broad Institute Genomics Platform"/>
            <consortium name="The Broad Institute Genome Sequencing Center for Infectious Disease"/>
            <person name="Wu L."/>
            <person name="Ma J."/>
        </authorList>
    </citation>
    <scope>NUCLEOTIDE SEQUENCE [LARGE SCALE GENOMIC DNA]</scope>
    <source>
        <strain evidence="3">CGMCC 4.7246</strain>
    </source>
</reference>
<dbReference type="RefSeq" id="WP_380637798.1">
    <property type="nucleotide sequence ID" value="NZ_JBHSQO010000019.1"/>
</dbReference>
<dbReference type="Proteomes" id="UP001596220">
    <property type="component" value="Unassembled WGS sequence"/>
</dbReference>
<keyword evidence="2" id="KW-0238">DNA-binding</keyword>